<evidence type="ECO:0000313" key="10">
    <source>
        <dbReference type="EMBL" id="MBH1941998.1"/>
    </source>
</evidence>
<keyword evidence="10" id="KW-0969">Cilium</keyword>
<dbReference type="GO" id="GO:0003774">
    <property type="term" value="F:cytoskeletal motor activity"/>
    <property type="evidence" value="ECO:0007669"/>
    <property type="project" value="InterPro"/>
</dbReference>
<dbReference type="GO" id="GO:0009425">
    <property type="term" value="C:bacterial-type flagellum basal body"/>
    <property type="evidence" value="ECO:0007669"/>
    <property type="project" value="InterPro"/>
</dbReference>
<dbReference type="RefSeq" id="WP_197662244.1">
    <property type="nucleotide sequence ID" value="NZ_JAEAGR010000016.1"/>
</dbReference>
<feature type="region of interest" description="Disordered" evidence="7">
    <location>
        <begin position="229"/>
        <end position="286"/>
    </location>
</feature>
<dbReference type="Gene3D" id="2.30.330.10">
    <property type="entry name" value="SpoA-like"/>
    <property type="match status" value="1"/>
</dbReference>
<keyword evidence="11" id="KW-1185">Reference proteome</keyword>
<evidence type="ECO:0000256" key="6">
    <source>
        <dbReference type="ARBA" id="ARBA00023136"/>
    </source>
</evidence>
<dbReference type="AlphaFoldDB" id="A0A8J7H3Z5"/>
<dbReference type="InterPro" id="IPR001543">
    <property type="entry name" value="FliN-like_C"/>
</dbReference>
<dbReference type="EMBL" id="JAEAGR010000016">
    <property type="protein sequence ID" value="MBH1941998.1"/>
    <property type="molecule type" value="Genomic_DNA"/>
</dbReference>
<dbReference type="GO" id="GO:0005886">
    <property type="term" value="C:plasma membrane"/>
    <property type="evidence" value="ECO:0007669"/>
    <property type="project" value="UniProtKB-SubCell"/>
</dbReference>
<sequence>MDGMLSQEEINALLNGIGSDDGDVSDSNNEQLTDAEKDAIGEISNISMGTAATTLFSLVNQRVVITTPVVEYATWKDIVNSYDKPCVFIQIYYQDGLDGNNILILREKDVKIITDLMMGGDGTNINGELTELHLSAISEAMNQMMGSAATSISSMLEKRVDISPPRSSVVDLDESMNGENIADFLKGSFVRVSFRMEIGDLVDSVLMQLYPFDFARDLYKQFVQATSMDPDVPISETPKEAKRQSAPPPSNTGQAAGQMQSQPNPVQQPQMQQQPQGYNPYNMPYPAQGTPMQAGMPYMMPPMQDVNVQPVQFAQFAPMMNGVVQPENIDLLMDVPLEVTVELGRTSKSIKEILDFSPGTIIELNRLAGEPIDVLVNGKFVAKGEVVVMEEAFGIRVTEITKLKQ</sequence>
<reference evidence="10" key="1">
    <citation type="submission" date="2020-12" db="EMBL/GenBank/DDBJ databases">
        <title>M. sibirica DSM 26468T genome.</title>
        <authorList>
            <person name="Thieme N."/>
            <person name="Rettenmaier R."/>
            <person name="Zverlov V."/>
            <person name="Liebl W."/>
        </authorList>
    </citation>
    <scope>NUCLEOTIDE SEQUENCE</scope>
    <source>
        <strain evidence="10">DSM 26468</strain>
    </source>
</reference>
<dbReference type="NCBIfam" id="NF005995">
    <property type="entry name" value="PRK08119.1"/>
    <property type="match status" value="1"/>
</dbReference>
<keyword evidence="5" id="KW-0283">Flagellar rotation</keyword>
<keyword evidence="4" id="KW-0145">Chemotaxis</keyword>
<dbReference type="Pfam" id="PF04509">
    <property type="entry name" value="CheC"/>
    <property type="match status" value="2"/>
</dbReference>
<evidence type="ECO:0000313" key="11">
    <source>
        <dbReference type="Proteomes" id="UP000623269"/>
    </source>
</evidence>
<protein>
    <submittedName>
        <fullName evidence="10">Flagellar motor switch phosphatase FliY</fullName>
    </submittedName>
</protein>
<dbReference type="InterPro" id="IPR036429">
    <property type="entry name" value="SpoA-like_sf"/>
</dbReference>
<dbReference type="InterPro" id="IPR007597">
    <property type="entry name" value="CheC"/>
</dbReference>
<dbReference type="InterPro" id="IPR012826">
    <property type="entry name" value="FliN"/>
</dbReference>
<dbReference type="SUPFAM" id="SSF103039">
    <property type="entry name" value="CheC-like"/>
    <property type="match status" value="1"/>
</dbReference>
<organism evidence="10 11">
    <name type="scientific">Mobilitalea sibirica</name>
    <dbReference type="NCBI Taxonomy" id="1462919"/>
    <lineage>
        <taxon>Bacteria</taxon>
        <taxon>Bacillati</taxon>
        <taxon>Bacillota</taxon>
        <taxon>Clostridia</taxon>
        <taxon>Lachnospirales</taxon>
        <taxon>Lachnospiraceae</taxon>
        <taxon>Mobilitalea</taxon>
    </lineage>
</organism>
<dbReference type="Gene3D" id="3.40.1550.10">
    <property type="entry name" value="CheC-like"/>
    <property type="match status" value="1"/>
</dbReference>
<keyword evidence="3" id="KW-1003">Cell membrane</keyword>
<dbReference type="InterPro" id="IPR051469">
    <property type="entry name" value="FliN/MopA/SpaO"/>
</dbReference>
<evidence type="ECO:0000256" key="1">
    <source>
        <dbReference type="ARBA" id="ARBA00004413"/>
    </source>
</evidence>
<gene>
    <name evidence="10" type="primary">fliY</name>
    <name evidence="10" type="ORF">I5677_13940</name>
</gene>
<feature type="domain" description="Flagellar motor switch protein FliN-like C-terminal" evidence="8">
    <location>
        <begin position="331"/>
        <end position="401"/>
    </location>
</feature>
<dbReference type="Proteomes" id="UP000623269">
    <property type="component" value="Unassembled WGS sequence"/>
</dbReference>
<dbReference type="CDD" id="cd17907">
    <property type="entry name" value="FliY_FliN-Y"/>
    <property type="match status" value="1"/>
</dbReference>
<dbReference type="GO" id="GO:0071973">
    <property type="term" value="P:bacterial-type flagellum-dependent cell motility"/>
    <property type="evidence" value="ECO:0007669"/>
    <property type="project" value="InterPro"/>
</dbReference>
<dbReference type="InterPro" id="IPR028976">
    <property type="entry name" value="CheC-like_sf"/>
</dbReference>
<evidence type="ECO:0000256" key="7">
    <source>
        <dbReference type="SAM" id="MobiDB-lite"/>
    </source>
</evidence>
<dbReference type="InterPro" id="IPR001172">
    <property type="entry name" value="FliN_T3SS_HrcQb"/>
</dbReference>
<evidence type="ECO:0000256" key="5">
    <source>
        <dbReference type="ARBA" id="ARBA00022779"/>
    </source>
</evidence>
<accession>A0A8J7H3Z5</accession>
<dbReference type="NCBIfam" id="TIGR02480">
    <property type="entry name" value="fliN"/>
    <property type="match status" value="1"/>
</dbReference>
<evidence type="ECO:0000256" key="3">
    <source>
        <dbReference type="ARBA" id="ARBA00022475"/>
    </source>
</evidence>
<dbReference type="Pfam" id="PF01052">
    <property type="entry name" value="FliMN_C"/>
    <property type="match status" value="1"/>
</dbReference>
<keyword evidence="6" id="KW-0472">Membrane</keyword>
<name>A0A8J7H3Z5_9FIRM</name>
<feature type="domain" description="CheC-like protein" evidence="9">
    <location>
        <begin position="132"/>
        <end position="167"/>
    </location>
</feature>
<comment type="subcellular location">
    <subcellularLocation>
        <location evidence="1">Cell membrane</location>
        <topology evidence="1">Peripheral membrane protein</topology>
        <orientation evidence="1">Cytoplasmic side</orientation>
    </subcellularLocation>
</comment>
<evidence type="ECO:0000259" key="9">
    <source>
        <dbReference type="Pfam" id="PF04509"/>
    </source>
</evidence>
<evidence type="ECO:0000259" key="8">
    <source>
        <dbReference type="Pfam" id="PF01052"/>
    </source>
</evidence>
<dbReference type="GO" id="GO:0006935">
    <property type="term" value="P:chemotaxis"/>
    <property type="evidence" value="ECO:0007669"/>
    <property type="project" value="UniProtKB-KW"/>
</dbReference>
<comment type="similarity">
    <text evidence="2">Belongs to the FliN/MopA/SpaO family.</text>
</comment>
<dbReference type="PANTHER" id="PTHR43484">
    <property type="match status" value="1"/>
</dbReference>
<feature type="compositionally biased region" description="Low complexity" evidence="7">
    <location>
        <begin position="258"/>
        <end position="286"/>
    </location>
</feature>
<feature type="domain" description="CheC-like protein" evidence="9">
    <location>
        <begin position="36"/>
        <end position="72"/>
    </location>
</feature>
<dbReference type="PRINTS" id="PR00956">
    <property type="entry name" value="FLGMOTORFLIN"/>
</dbReference>
<dbReference type="GO" id="GO:0016787">
    <property type="term" value="F:hydrolase activity"/>
    <property type="evidence" value="ECO:0007669"/>
    <property type="project" value="InterPro"/>
</dbReference>
<dbReference type="SUPFAM" id="SSF101801">
    <property type="entry name" value="Surface presentation of antigens (SPOA)"/>
    <property type="match status" value="1"/>
</dbReference>
<dbReference type="PANTHER" id="PTHR43484:SF1">
    <property type="entry name" value="FLAGELLAR MOTOR SWITCH PROTEIN FLIN"/>
    <property type="match status" value="1"/>
</dbReference>
<proteinExistence type="inferred from homology"/>
<keyword evidence="10" id="KW-0966">Cell projection</keyword>
<evidence type="ECO:0000256" key="2">
    <source>
        <dbReference type="ARBA" id="ARBA00009226"/>
    </source>
</evidence>
<keyword evidence="10" id="KW-0282">Flagellum</keyword>
<evidence type="ECO:0000256" key="4">
    <source>
        <dbReference type="ARBA" id="ARBA00022500"/>
    </source>
</evidence>
<comment type="caution">
    <text evidence="10">The sequence shown here is derived from an EMBL/GenBank/DDBJ whole genome shotgun (WGS) entry which is preliminary data.</text>
</comment>